<dbReference type="PANTHER" id="PTHR30069">
    <property type="entry name" value="TONB-DEPENDENT OUTER MEMBRANE RECEPTOR"/>
    <property type="match status" value="1"/>
</dbReference>
<dbReference type="Gene3D" id="2.60.40.1120">
    <property type="entry name" value="Carboxypeptidase-like, regulatory domain"/>
    <property type="match status" value="1"/>
</dbReference>
<dbReference type="InterPro" id="IPR012910">
    <property type="entry name" value="Plug_dom"/>
</dbReference>
<dbReference type="GO" id="GO:0009279">
    <property type="term" value="C:cell outer membrane"/>
    <property type="evidence" value="ECO:0007669"/>
    <property type="project" value="UniProtKB-SubCell"/>
</dbReference>
<gene>
    <name evidence="11" type="ORF">SAMN05421540_101339</name>
</gene>
<keyword evidence="5 9" id="KW-0732">Signal</keyword>
<proteinExistence type="inferred from homology"/>
<dbReference type="Pfam" id="PF13715">
    <property type="entry name" value="CarbopepD_reg_2"/>
    <property type="match status" value="1"/>
</dbReference>
<dbReference type="EMBL" id="FNQF01000001">
    <property type="protein sequence ID" value="SDZ79814.1"/>
    <property type="molecule type" value="Genomic_DNA"/>
</dbReference>
<comment type="subcellular location">
    <subcellularLocation>
        <location evidence="1 8">Cell outer membrane</location>
        <topology evidence="1 8">Multi-pass membrane protein</topology>
    </subcellularLocation>
</comment>
<dbReference type="GO" id="GO:0015344">
    <property type="term" value="F:siderophore uptake transmembrane transporter activity"/>
    <property type="evidence" value="ECO:0007669"/>
    <property type="project" value="TreeGrafter"/>
</dbReference>
<keyword evidence="4 8" id="KW-0812">Transmembrane</keyword>
<dbReference type="InterPro" id="IPR008969">
    <property type="entry name" value="CarboxyPept-like_regulatory"/>
</dbReference>
<comment type="similarity">
    <text evidence="8">Belongs to the TonB-dependent receptor family.</text>
</comment>
<dbReference type="STRING" id="908615.SAMN05421540_101339"/>
<organism evidence="11 12">
    <name type="scientific">Psychroflexus halocasei</name>
    <dbReference type="NCBI Taxonomy" id="908615"/>
    <lineage>
        <taxon>Bacteria</taxon>
        <taxon>Pseudomonadati</taxon>
        <taxon>Bacteroidota</taxon>
        <taxon>Flavobacteriia</taxon>
        <taxon>Flavobacteriales</taxon>
        <taxon>Flavobacteriaceae</taxon>
        <taxon>Psychroflexus</taxon>
    </lineage>
</organism>
<keyword evidence="11" id="KW-0675">Receptor</keyword>
<feature type="chain" id="PRO_5011530243" evidence="9">
    <location>
        <begin position="18"/>
        <end position="890"/>
    </location>
</feature>
<keyword evidence="12" id="KW-1185">Reference proteome</keyword>
<evidence type="ECO:0000256" key="8">
    <source>
        <dbReference type="PROSITE-ProRule" id="PRU01360"/>
    </source>
</evidence>
<keyword evidence="3 8" id="KW-1134">Transmembrane beta strand</keyword>
<evidence type="ECO:0000313" key="11">
    <source>
        <dbReference type="EMBL" id="SDZ79814.1"/>
    </source>
</evidence>
<dbReference type="InterPro" id="IPR037066">
    <property type="entry name" value="Plug_dom_sf"/>
</dbReference>
<dbReference type="AlphaFoldDB" id="A0A1H3W037"/>
<name>A0A1H3W037_9FLAO</name>
<dbReference type="Pfam" id="PF07715">
    <property type="entry name" value="Plug"/>
    <property type="match status" value="1"/>
</dbReference>
<accession>A0A1H3W037</accession>
<dbReference type="InterPro" id="IPR036942">
    <property type="entry name" value="Beta-barrel_TonB_sf"/>
</dbReference>
<feature type="signal peptide" evidence="9">
    <location>
        <begin position="1"/>
        <end position="17"/>
    </location>
</feature>
<keyword evidence="6 8" id="KW-0472">Membrane</keyword>
<evidence type="ECO:0000256" key="7">
    <source>
        <dbReference type="ARBA" id="ARBA00023237"/>
    </source>
</evidence>
<protein>
    <submittedName>
        <fullName evidence="11">Outer membrane receptor proteins, mostly Fe transport</fullName>
    </submittedName>
</protein>
<evidence type="ECO:0000256" key="3">
    <source>
        <dbReference type="ARBA" id="ARBA00022452"/>
    </source>
</evidence>
<evidence type="ECO:0000259" key="10">
    <source>
        <dbReference type="Pfam" id="PF07715"/>
    </source>
</evidence>
<evidence type="ECO:0000256" key="5">
    <source>
        <dbReference type="ARBA" id="ARBA00022729"/>
    </source>
</evidence>
<reference evidence="11 12" key="1">
    <citation type="submission" date="2016-10" db="EMBL/GenBank/DDBJ databases">
        <authorList>
            <person name="de Groot N.N."/>
        </authorList>
    </citation>
    <scope>NUCLEOTIDE SEQUENCE [LARGE SCALE GENOMIC DNA]</scope>
    <source>
        <strain evidence="11 12">DSM 23581</strain>
    </source>
</reference>
<evidence type="ECO:0000256" key="1">
    <source>
        <dbReference type="ARBA" id="ARBA00004571"/>
    </source>
</evidence>
<dbReference type="Proteomes" id="UP000198820">
    <property type="component" value="Unassembled WGS sequence"/>
</dbReference>
<dbReference type="PANTHER" id="PTHR30069:SF29">
    <property type="entry name" value="HEMOGLOBIN AND HEMOGLOBIN-HAPTOGLOBIN-BINDING PROTEIN 1-RELATED"/>
    <property type="match status" value="1"/>
</dbReference>
<evidence type="ECO:0000256" key="4">
    <source>
        <dbReference type="ARBA" id="ARBA00022692"/>
    </source>
</evidence>
<dbReference type="Gene3D" id="2.170.130.10">
    <property type="entry name" value="TonB-dependent receptor, plug domain"/>
    <property type="match status" value="1"/>
</dbReference>
<dbReference type="SUPFAM" id="SSF56935">
    <property type="entry name" value="Porins"/>
    <property type="match status" value="1"/>
</dbReference>
<dbReference type="InterPro" id="IPR039426">
    <property type="entry name" value="TonB-dep_rcpt-like"/>
</dbReference>
<dbReference type="RefSeq" id="WP_093238530.1">
    <property type="nucleotide sequence ID" value="NZ_FNQF01000001.1"/>
</dbReference>
<evidence type="ECO:0000256" key="2">
    <source>
        <dbReference type="ARBA" id="ARBA00022448"/>
    </source>
</evidence>
<keyword evidence="2 8" id="KW-0813">Transport</keyword>
<evidence type="ECO:0000256" key="6">
    <source>
        <dbReference type="ARBA" id="ARBA00023136"/>
    </source>
</evidence>
<feature type="domain" description="TonB-dependent receptor plug" evidence="10">
    <location>
        <begin position="119"/>
        <end position="227"/>
    </location>
</feature>
<evidence type="ECO:0000256" key="9">
    <source>
        <dbReference type="SAM" id="SignalP"/>
    </source>
</evidence>
<sequence length="890" mass="99144">MRTLFLGLFLMFGLVLSAQTITGTVVDSKMNAPLPGANVIVKGTTTGTTTDFDGNFTINVKESQGTLVFSYVGFEKKQVKFNVTGSSLDLGSVSLNEDAESLDEIVIVGKGIIDVATGRQTPVAVSTVTSKDITKVAGNAEFPQLLRSVPSVYSNSQGGGYGDSEIRVRGFDQSNTAFLLNGQPINGMEDGNMYWSNWQGVKDIASAVQVQRGLGASKLAISSVGGTINIVTQTYNSMQRSYVQQEVANNNYTKSTAYHSTGANENGWSSTYMLSYWQGDGNFYDGTEGEGTTYFFSVGYKPSDEHAFNFLLTGAPQMHDQAYQGNIGYALDYGRRYNENWGTLNGEYYNERTNFYHKPVTNFNWDWNISDKSDLSTVVYASFGRGGGTGPLGRYNDKFNANRQIDFDAIYAHNRGLAPTNIGGQDYIVGMDDYPNEMGYITRASMNNHFWTGIVSNFNHEVNDELEFNVGFDYRYYHGDHYRQVVNKLGLDGWYEGGNGSIPGGQVVFDSNDISLFGPTFNTVRSDQQIDYSNSEDISYIGGFGQVEYATDKFSAFLQGSVSNQNHTRYDYFAYTLPENQESESIENLGYNLKAGLNYIINDNHNVFVNAGFYSRQPFHDNIYKRYSNDINPLAENEDITGIEVGYGLSLEKFSMNLNAYWTKWANRTDTGTIRADLVGNDGIDEEYITNFTQIEQTHYGAELDFVYKPIDGLTIKGLAAIGNWEYSDNPLQDVYDSNSLEIIPSLSGTESYVDGEKIGNAPQTTFSLGANYRITRNLSVDADWYYYADLFADLDPLEFTDPNGDNTIIELPSYDLVRIGASYELELEGKKSLEFRGSIDNLFNEVYLTSLSSNKAVEAGDRTFKGISETNRGYFGFDRQWSLSVKFNF</sequence>
<dbReference type="GO" id="GO:0044718">
    <property type="term" value="P:siderophore transmembrane transport"/>
    <property type="evidence" value="ECO:0007669"/>
    <property type="project" value="TreeGrafter"/>
</dbReference>
<dbReference type="SUPFAM" id="SSF49464">
    <property type="entry name" value="Carboxypeptidase regulatory domain-like"/>
    <property type="match status" value="1"/>
</dbReference>
<dbReference type="PROSITE" id="PS52016">
    <property type="entry name" value="TONB_DEPENDENT_REC_3"/>
    <property type="match status" value="1"/>
</dbReference>
<dbReference type="Gene3D" id="2.40.170.20">
    <property type="entry name" value="TonB-dependent receptor, beta-barrel domain"/>
    <property type="match status" value="1"/>
</dbReference>
<keyword evidence="7 8" id="KW-0998">Cell outer membrane</keyword>
<evidence type="ECO:0000313" key="12">
    <source>
        <dbReference type="Proteomes" id="UP000198820"/>
    </source>
</evidence>